<dbReference type="GO" id="GO:0019843">
    <property type="term" value="F:rRNA binding"/>
    <property type="evidence" value="ECO:0007669"/>
    <property type="project" value="UniProtKB-UniRule"/>
</dbReference>
<feature type="binding site" evidence="12">
    <location>
        <begin position="159"/>
        <end position="160"/>
    </location>
    <ligand>
        <name>S-adenosyl-L-methionine</name>
        <dbReference type="ChEBI" id="CHEBI:59789"/>
    </ligand>
</feature>
<dbReference type="SFLD" id="SFLDG01062">
    <property type="entry name" value="methyltransferase_(Class_A)"/>
    <property type="match status" value="1"/>
</dbReference>
<sequence length="348" mass="38487">MKADIKALPFNEIEEFITGLGEPRFRARQVIDWLFVKGVTSFAAMSNLPLGLRAKLDACAFIAFPEIVARQESNDGLTRKYLFRLRDGETIETVFMRRLWGRTVCVSTQVGCRMGCRFCASGLGGLARNLTAGEIYDQVLFTQKDVKERISHVVLMGMGEPFDNLASTLCFLQNITHPSGLGIGARRITVSTCGIVPGIRALARLGREFGLAVSLHAPYNALRDQLVPVNRRYPLEELIPACRDYTAATGRRVTFEYTLVAGLNDGLEAAAELVRLLKGLLCHVNLIPFNRVSERAYSAPAPEKVKLFRDFLKKHGIAVTVRREVGGEITAACGQLRRAKSREAVGKE</sequence>
<keyword evidence="10 12" id="KW-0408">Iron</keyword>
<evidence type="ECO:0000313" key="14">
    <source>
        <dbReference type="EMBL" id="RPF49303.1"/>
    </source>
</evidence>
<comment type="caution">
    <text evidence="12">Lacks conserved residue(s) required for the propagation of feature annotation.</text>
</comment>
<keyword evidence="4 12" id="KW-0698">rRNA processing</keyword>
<evidence type="ECO:0000256" key="7">
    <source>
        <dbReference type="ARBA" id="ARBA00022691"/>
    </source>
</evidence>
<dbReference type="GO" id="GO:0030488">
    <property type="term" value="P:tRNA methylation"/>
    <property type="evidence" value="ECO:0007669"/>
    <property type="project" value="UniProtKB-UniRule"/>
</dbReference>
<dbReference type="InterPro" id="IPR013785">
    <property type="entry name" value="Aldolase_TIM"/>
</dbReference>
<feature type="domain" description="Radical SAM core" evidence="13">
    <location>
        <begin position="98"/>
        <end position="328"/>
    </location>
</feature>
<comment type="catalytic activity">
    <reaction evidence="12">
        <text>adenosine(37) in tRNA + 2 reduced [2Fe-2S]-[ferredoxin] + 2 S-adenosyl-L-methionine = 2-methyladenosine(37) in tRNA + 5'-deoxyadenosine + L-methionine + 2 oxidized [2Fe-2S]-[ferredoxin] + S-adenosyl-L-homocysteine</text>
        <dbReference type="Rhea" id="RHEA:43332"/>
        <dbReference type="Rhea" id="RHEA-COMP:10000"/>
        <dbReference type="Rhea" id="RHEA-COMP:10001"/>
        <dbReference type="Rhea" id="RHEA-COMP:10162"/>
        <dbReference type="Rhea" id="RHEA-COMP:10485"/>
        <dbReference type="ChEBI" id="CHEBI:17319"/>
        <dbReference type="ChEBI" id="CHEBI:33737"/>
        <dbReference type="ChEBI" id="CHEBI:33738"/>
        <dbReference type="ChEBI" id="CHEBI:57844"/>
        <dbReference type="ChEBI" id="CHEBI:57856"/>
        <dbReference type="ChEBI" id="CHEBI:59789"/>
        <dbReference type="ChEBI" id="CHEBI:74411"/>
        <dbReference type="ChEBI" id="CHEBI:74497"/>
        <dbReference type="EC" id="2.1.1.192"/>
    </reaction>
</comment>
<dbReference type="SFLD" id="SFLDF00275">
    <property type="entry name" value="adenosine_C2_methyltransferase"/>
    <property type="match status" value="1"/>
</dbReference>
<accession>A0A3N5AWP1</accession>
<dbReference type="AlphaFoldDB" id="A0A3N5AWP1"/>
<dbReference type="PANTHER" id="PTHR30544">
    <property type="entry name" value="23S RRNA METHYLTRANSFERASE"/>
    <property type="match status" value="1"/>
</dbReference>
<dbReference type="InterPro" id="IPR040072">
    <property type="entry name" value="Methyltransferase_A"/>
</dbReference>
<dbReference type="GO" id="GO:0070475">
    <property type="term" value="P:rRNA base methylation"/>
    <property type="evidence" value="ECO:0007669"/>
    <property type="project" value="UniProtKB-UniRule"/>
</dbReference>
<feature type="binding site" evidence="12">
    <location>
        <position position="191"/>
    </location>
    <ligand>
        <name>S-adenosyl-L-methionine</name>
        <dbReference type="ChEBI" id="CHEBI:59789"/>
    </ligand>
</feature>
<dbReference type="Proteomes" id="UP000282654">
    <property type="component" value="Unassembled WGS sequence"/>
</dbReference>
<keyword evidence="9 12" id="KW-0479">Metal-binding</keyword>
<dbReference type="PANTHER" id="PTHR30544:SF5">
    <property type="entry name" value="RADICAL SAM CORE DOMAIN-CONTAINING PROTEIN"/>
    <property type="match status" value="1"/>
</dbReference>
<organism evidence="14 15">
    <name type="scientific">Thermodesulfitimonas autotrophica</name>
    <dbReference type="NCBI Taxonomy" id="1894989"/>
    <lineage>
        <taxon>Bacteria</taxon>
        <taxon>Bacillati</taxon>
        <taxon>Bacillota</taxon>
        <taxon>Clostridia</taxon>
        <taxon>Thermoanaerobacterales</taxon>
        <taxon>Thermoanaerobacteraceae</taxon>
        <taxon>Thermodesulfitimonas</taxon>
    </lineage>
</organism>
<evidence type="ECO:0000256" key="5">
    <source>
        <dbReference type="ARBA" id="ARBA00022603"/>
    </source>
</evidence>
<dbReference type="Pfam" id="PF04055">
    <property type="entry name" value="Radical_SAM"/>
    <property type="match status" value="1"/>
</dbReference>
<keyword evidence="12" id="KW-1015">Disulfide bond</keyword>
<dbReference type="NCBIfam" id="TIGR00048">
    <property type="entry name" value="rRNA_mod_RlmN"/>
    <property type="match status" value="1"/>
</dbReference>
<dbReference type="PROSITE" id="PS51918">
    <property type="entry name" value="RADICAL_SAM"/>
    <property type="match status" value="1"/>
</dbReference>
<feature type="binding site" evidence="12">
    <location>
        <position position="119"/>
    </location>
    <ligand>
        <name>[4Fe-4S] cluster</name>
        <dbReference type="ChEBI" id="CHEBI:49883"/>
        <note>4Fe-4S-S-AdoMet</note>
    </ligand>
</feature>
<evidence type="ECO:0000256" key="9">
    <source>
        <dbReference type="ARBA" id="ARBA00022723"/>
    </source>
</evidence>
<keyword evidence="5 12" id="KW-0489">Methyltransferase</keyword>
<keyword evidence="2 12" id="KW-0004">4Fe-4S</keyword>
<keyword evidence="6 12" id="KW-0808">Transferase</keyword>
<dbReference type="HAMAP" id="MF_01849">
    <property type="entry name" value="RNA_methyltr_RlmN"/>
    <property type="match status" value="1"/>
</dbReference>
<evidence type="ECO:0000256" key="4">
    <source>
        <dbReference type="ARBA" id="ARBA00022552"/>
    </source>
</evidence>
<comment type="subcellular location">
    <subcellularLocation>
        <location evidence="1 12">Cytoplasm</location>
    </subcellularLocation>
</comment>
<protein>
    <recommendedName>
        <fullName evidence="12">Probable dual-specificity RNA methyltransferase RlmN</fullName>
        <ecNumber evidence="12">2.1.1.192</ecNumber>
    </recommendedName>
    <alternativeName>
        <fullName evidence="12">23S rRNA (adenine(2503)-C(2))-methyltransferase</fullName>
    </alternativeName>
    <alternativeName>
        <fullName evidence="12">23S rRNA m2A2503 methyltransferase</fullName>
    </alternativeName>
    <alternativeName>
        <fullName evidence="12">Ribosomal RNA large subunit methyltransferase N</fullName>
    </alternativeName>
    <alternativeName>
        <fullName evidence="12">tRNA (adenine(37)-C(2))-methyltransferase</fullName>
    </alternativeName>
    <alternativeName>
        <fullName evidence="12">tRNA m2A37 methyltransferase</fullName>
    </alternativeName>
</protein>
<evidence type="ECO:0000256" key="1">
    <source>
        <dbReference type="ARBA" id="ARBA00004496"/>
    </source>
</evidence>
<dbReference type="SFLD" id="SFLDS00029">
    <property type="entry name" value="Radical_SAM"/>
    <property type="match status" value="1"/>
</dbReference>
<evidence type="ECO:0000256" key="11">
    <source>
        <dbReference type="ARBA" id="ARBA00023014"/>
    </source>
</evidence>
<evidence type="ECO:0000256" key="10">
    <source>
        <dbReference type="ARBA" id="ARBA00023004"/>
    </source>
</evidence>
<keyword evidence="3 12" id="KW-0963">Cytoplasm</keyword>
<dbReference type="EC" id="2.1.1.192" evidence="12"/>
<dbReference type="CDD" id="cd01335">
    <property type="entry name" value="Radical_SAM"/>
    <property type="match status" value="1"/>
</dbReference>
<feature type="binding site" evidence="12">
    <location>
        <position position="290"/>
    </location>
    <ligand>
        <name>S-adenosyl-L-methionine</name>
        <dbReference type="ChEBI" id="CHEBI:59789"/>
    </ligand>
</feature>
<evidence type="ECO:0000256" key="2">
    <source>
        <dbReference type="ARBA" id="ARBA00022485"/>
    </source>
</evidence>
<evidence type="ECO:0000256" key="3">
    <source>
        <dbReference type="ARBA" id="ARBA00022490"/>
    </source>
</evidence>
<dbReference type="FunFam" id="3.20.20.70:FF:000014">
    <property type="entry name" value="Probable dual-specificity RNA methyltransferase RlmN"/>
    <property type="match status" value="1"/>
</dbReference>
<evidence type="ECO:0000256" key="8">
    <source>
        <dbReference type="ARBA" id="ARBA00022694"/>
    </source>
</evidence>
<name>A0A3N5AWP1_9THEO</name>
<evidence type="ECO:0000313" key="15">
    <source>
        <dbReference type="Proteomes" id="UP000282654"/>
    </source>
</evidence>
<evidence type="ECO:0000259" key="13">
    <source>
        <dbReference type="PROSITE" id="PS51918"/>
    </source>
</evidence>
<reference evidence="14 15" key="1">
    <citation type="submission" date="2018-11" db="EMBL/GenBank/DDBJ databases">
        <title>Genomic Encyclopedia of Type Strains, Phase IV (KMG-IV): sequencing the most valuable type-strain genomes for metagenomic binning, comparative biology and taxonomic classification.</title>
        <authorList>
            <person name="Goeker M."/>
        </authorList>
    </citation>
    <scope>NUCLEOTIDE SEQUENCE [LARGE SCALE GENOMIC DNA]</scope>
    <source>
        <strain evidence="14 15">DSM 102936</strain>
    </source>
</reference>
<comment type="miscellaneous">
    <text evidence="12">Reaction proceeds by a ping-pong mechanism involving intermediate methylation of a conserved cysteine residue.</text>
</comment>
<dbReference type="GO" id="GO:0046872">
    <property type="term" value="F:metal ion binding"/>
    <property type="evidence" value="ECO:0007669"/>
    <property type="project" value="UniProtKB-KW"/>
</dbReference>
<dbReference type="GO" id="GO:0005737">
    <property type="term" value="C:cytoplasm"/>
    <property type="evidence" value="ECO:0007669"/>
    <property type="project" value="UniProtKB-SubCell"/>
</dbReference>
<evidence type="ECO:0000256" key="12">
    <source>
        <dbReference type="HAMAP-Rule" id="MF_01849"/>
    </source>
</evidence>
<dbReference type="InterPro" id="IPR004383">
    <property type="entry name" value="rRNA_lsu_MTrfase_RlmN/Cfr"/>
</dbReference>
<dbReference type="SUPFAM" id="SSF102114">
    <property type="entry name" value="Radical SAM enzymes"/>
    <property type="match status" value="1"/>
</dbReference>
<dbReference type="GO" id="GO:0002935">
    <property type="term" value="F:tRNA (adenine(37)-C2)-methyltransferase activity"/>
    <property type="evidence" value="ECO:0007669"/>
    <property type="project" value="UniProtKB-UniRule"/>
</dbReference>
<gene>
    <name evidence="12" type="primary">rlmN</name>
    <name evidence="14" type="ORF">EDD75_0108</name>
</gene>
<feature type="binding site" evidence="12">
    <location>
        <position position="116"/>
    </location>
    <ligand>
        <name>[4Fe-4S] cluster</name>
        <dbReference type="ChEBI" id="CHEBI:49883"/>
        <note>4Fe-4S-S-AdoMet</note>
    </ligand>
</feature>
<dbReference type="GO" id="GO:0051539">
    <property type="term" value="F:4 iron, 4 sulfur cluster binding"/>
    <property type="evidence" value="ECO:0007669"/>
    <property type="project" value="UniProtKB-UniRule"/>
</dbReference>
<dbReference type="RefSeq" id="WP_123926496.1">
    <property type="nucleotide sequence ID" value="NZ_RKRE01000001.1"/>
</dbReference>
<dbReference type="InterPro" id="IPR058240">
    <property type="entry name" value="rSAM_sf"/>
</dbReference>
<feature type="active site" description="S-methylcysteine intermediate" evidence="12">
    <location>
        <position position="333"/>
    </location>
</feature>
<dbReference type="OrthoDB" id="9793973at2"/>
<dbReference type="InterPro" id="IPR007197">
    <property type="entry name" value="rSAM"/>
</dbReference>
<dbReference type="EMBL" id="RKRE01000001">
    <property type="protein sequence ID" value="RPF49303.1"/>
    <property type="molecule type" value="Genomic_DNA"/>
</dbReference>
<keyword evidence="8 12" id="KW-0819">tRNA processing</keyword>
<comment type="function">
    <text evidence="12">Specifically methylates position 2 of adenine 2503 in 23S rRNA and position 2 of adenine 37 in tRNAs.</text>
</comment>
<feature type="active site" description="Proton acceptor" evidence="12">
    <location>
        <position position="92"/>
    </location>
</feature>
<dbReference type="Gene3D" id="1.10.150.530">
    <property type="match status" value="1"/>
</dbReference>
<dbReference type="InterPro" id="IPR048641">
    <property type="entry name" value="RlmN_N"/>
</dbReference>
<proteinExistence type="inferred from homology"/>
<keyword evidence="15" id="KW-1185">Reference proteome</keyword>
<comment type="cofactor">
    <cofactor evidence="12">
        <name>[4Fe-4S] cluster</name>
        <dbReference type="ChEBI" id="CHEBI:49883"/>
    </cofactor>
    <text evidence="12">Binds 1 [4Fe-4S] cluster. The cluster is coordinated with 3 cysteines and an exchangeable S-adenosyl-L-methionine.</text>
</comment>
<dbReference type="GO" id="GO:0000049">
    <property type="term" value="F:tRNA binding"/>
    <property type="evidence" value="ECO:0007669"/>
    <property type="project" value="UniProtKB-UniRule"/>
</dbReference>
<dbReference type="Pfam" id="PF21016">
    <property type="entry name" value="RlmN_N"/>
    <property type="match status" value="1"/>
</dbReference>
<comment type="caution">
    <text evidence="14">The sequence shown here is derived from an EMBL/GenBank/DDBJ whole genome shotgun (WGS) entry which is preliminary data.</text>
</comment>
<keyword evidence="7 12" id="KW-0949">S-adenosyl-L-methionine</keyword>
<dbReference type="GO" id="GO:0070040">
    <property type="term" value="F:rRNA (adenine(2503)-C2-)-methyltransferase activity"/>
    <property type="evidence" value="ECO:0007669"/>
    <property type="project" value="UniProtKB-UniRule"/>
</dbReference>
<dbReference type="PIRSF" id="PIRSF006004">
    <property type="entry name" value="CHP00048"/>
    <property type="match status" value="1"/>
</dbReference>
<keyword evidence="11 12" id="KW-0411">Iron-sulfur</keyword>
<comment type="similarity">
    <text evidence="12">Belongs to the radical SAM superfamily. RlmN family.</text>
</comment>
<evidence type="ECO:0000256" key="6">
    <source>
        <dbReference type="ARBA" id="ARBA00022679"/>
    </source>
</evidence>
<dbReference type="Gene3D" id="3.20.20.70">
    <property type="entry name" value="Aldolase class I"/>
    <property type="match status" value="1"/>
</dbReference>
<comment type="catalytic activity">
    <reaction evidence="12">
        <text>adenosine(2503) in 23S rRNA + 2 reduced [2Fe-2S]-[ferredoxin] + 2 S-adenosyl-L-methionine = 2-methyladenosine(2503) in 23S rRNA + 5'-deoxyadenosine + L-methionine + 2 oxidized [2Fe-2S]-[ferredoxin] + S-adenosyl-L-homocysteine</text>
        <dbReference type="Rhea" id="RHEA:42916"/>
        <dbReference type="Rhea" id="RHEA-COMP:10000"/>
        <dbReference type="Rhea" id="RHEA-COMP:10001"/>
        <dbReference type="Rhea" id="RHEA-COMP:10152"/>
        <dbReference type="Rhea" id="RHEA-COMP:10282"/>
        <dbReference type="ChEBI" id="CHEBI:17319"/>
        <dbReference type="ChEBI" id="CHEBI:33737"/>
        <dbReference type="ChEBI" id="CHEBI:33738"/>
        <dbReference type="ChEBI" id="CHEBI:57844"/>
        <dbReference type="ChEBI" id="CHEBI:57856"/>
        <dbReference type="ChEBI" id="CHEBI:59789"/>
        <dbReference type="ChEBI" id="CHEBI:74411"/>
        <dbReference type="ChEBI" id="CHEBI:74497"/>
        <dbReference type="EC" id="2.1.1.192"/>
    </reaction>
</comment>
<feature type="binding site" evidence="12">
    <location>
        <begin position="214"/>
        <end position="216"/>
    </location>
    <ligand>
        <name>S-adenosyl-L-methionine</name>
        <dbReference type="ChEBI" id="CHEBI:59789"/>
    </ligand>
</feature>
<dbReference type="InterPro" id="IPR027492">
    <property type="entry name" value="RNA_MTrfase_RlmN"/>
</dbReference>
<feature type="binding site" evidence="12">
    <location>
        <position position="112"/>
    </location>
    <ligand>
        <name>[4Fe-4S] cluster</name>
        <dbReference type="ChEBI" id="CHEBI:49883"/>
        <note>4Fe-4S-S-AdoMet</note>
    </ligand>
</feature>